<keyword evidence="6" id="KW-1185">Reference proteome</keyword>
<proteinExistence type="predicted"/>
<dbReference type="Gene3D" id="1.10.10.10">
    <property type="entry name" value="Winged helix-like DNA-binding domain superfamily/Winged helix DNA-binding domain"/>
    <property type="match status" value="1"/>
</dbReference>
<keyword evidence="2" id="KW-0238">DNA-binding</keyword>
<evidence type="ECO:0000256" key="3">
    <source>
        <dbReference type="ARBA" id="ARBA00023163"/>
    </source>
</evidence>
<name>A0A0M6WB96_9FIRM</name>
<protein>
    <submittedName>
        <fullName evidence="5">MarR family transcriptional regulator</fullName>
    </submittedName>
</protein>
<dbReference type="InterPro" id="IPR036388">
    <property type="entry name" value="WH-like_DNA-bd_sf"/>
</dbReference>
<dbReference type="PANTHER" id="PTHR42756">
    <property type="entry name" value="TRANSCRIPTIONAL REGULATOR, MARR"/>
    <property type="match status" value="1"/>
</dbReference>
<dbReference type="STRING" id="301302.ERS852420_01374"/>
<evidence type="ECO:0000313" key="5">
    <source>
        <dbReference type="EMBL" id="CRL33051.1"/>
    </source>
</evidence>
<dbReference type="RefSeq" id="WP_022046914.1">
    <property type="nucleotide sequence ID" value="NZ_CP173697.1"/>
</dbReference>
<evidence type="ECO:0000313" key="6">
    <source>
        <dbReference type="Proteomes" id="UP000049979"/>
    </source>
</evidence>
<dbReference type="Pfam" id="PF12802">
    <property type="entry name" value="MarR_2"/>
    <property type="match status" value="1"/>
</dbReference>
<keyword evidence="3" id="KW-0804">Transcription</keyword>
<dbReference type="GO" id="GO:0003700">
    <property type="term" value="F:DNA-binding transcription factor activity"/>
    <property type="evidence" value="ECO:0007669"/>
    <property type="project" value="InterPro"/>
</dbReference>
<dbReference type="OrthoDB" id="384891at2"/>
<reference evidence="6" key="1">
    <citation type="submission" date="2015-05" db="EMBL/GenBank/DDBJ databases">
        <authorList>
            <consortium name="Pathogen Informatics"/>
        </authorList>
    </citation>
    <scope>NUCLEOTIDE SEQUENCE [LARGE SCALE GENOMIC DNA]</scope>
    <source>
        <strain evidence="6">M72</strain>
    </source>
</reference>
<feature type="domain" description="HTH marR-type" evidence="4">
    <location>
        <begin position="11"/>
        <end position="148"/>
    </location>
</feature>
<dbReference type="EMBL" id="CVRR01000005">
    <property type="protein sequence ID" value="CRL33051.1"/>
    <property type="molecule type" value="Genomic_DNA"/>
</dbReference>
<gene>
    <name evidence="5" type="ORF">M72_01131</name>
</gene>
<evidence type="ECO:0000259" key="4">
    <source>
        <dbReference type="PROSITE" id="PS50995"/>
    </source>
</evidence>
<organism evidence="5 6">
    <name type="scientific">Roseburia faecis</name>
    <dbReference type="NCBI Taxonomy" id="301302"/>
    <lineage>
        <taxon>Bacteria</taxon>
        <taxon>Bacillati</taxon>
        <taxon>Bacillota</taxon>
        <taxon>Clostridia</taxon>
        <taxon>Lachnospirales</taxon>
        <taxon>Lachnospiraceae</taxon>
        <taxon>Roseburia</taxon>
    </lineage>
</organism>
<dbReference type="GO" id="GO:0003677">
    <property type="term" value="F:DNA binding"/>
    <property type="evidence" value="ECO:0007669"/>
    <property type="project" value="UniProtKB-KW"/>
</dbReference>
<dbReference type="InterPro" id="IPR000835">
    <property type="entry name" value="HTH_MarR-typ"/>
</dbReference>
<dbReference type="SUPFAM" id="SSF46785">
    <property type="entry name" value="Winged helix' DNA-binding domain"/>
    <property type="match status" value="1"/>
</dbReference>
<dbReference type="SMART" id="SM00347">
    <property type="entry name" value="HTH_MARR"/>
    <property type="match status" value="1"/>
</dbReference>
<keyword evidence="1" id="KW-0805">Transcription regulation</keyword>
<dbReference type="PROSITE" id="PS50995">
    <property type="entry name" value="HTH_MARR_2"/>
    <property type="match status" value="1"/>
</dbReference>
<dbReference type="AlphaFoldDB" id="A0A0M6WB96"/>
<evidence type="ECO:0000256" key="1">
    <source>
        <dbReference type="ARBA" id="ARBA00023015"/>
    </source>
</evidence>
<evidence type="ECO:0000256" key="2">
    <source>
        <dbReference type="ARBA" id="ARBA00023125"/>
    </source>
</evidence>
<sequence length="161" mass="18828">MQDFDEEQLKEIHMGRLIQVLSHQMKRKSCVNSMINDDGLTTMQKHVLKFLLLETLHKVVYQKDIEEEFQIRKSTATGMLQLLEKNGFIVRESEKKDARLKRIIPTKKAEALRPSILAHIRQSETQLTTDISEADVLTCKKVLYQMLYNVSEHKEVCKKNE</sequence>
<dbReference type="PANTHER" id="PTHR42756:SF1">
    <property type="entry name" value="TRANSCRIPTIONAL REPRESSOR OF EMRAB OPERON"/>
    <property type="match status" value="1"/>
</dbReference>
<accession>A0A0M6WB96</accession>
<dbReference type="InterPro" id="IPR036390">
    <property type="entry name" value="WH_DNA-bd_sf"/>
</dbReference>
<dbReference type="Proteomes" id="UP000049979">
    <property type="component" value="Unassembled WGS sequence"/>
</dbReference>